<feature type="region of interest" description="Disordered" evidence="1">
    <location>
        <begin position="168"/>
        <end position="187"/>
    </location>
</feature>
<evidence type="ECO:0000256" key="1">
    <source>
        <dbReference type="SAM" id="MobiDB-lite"/>
    </source>
</evidence>
<gene>
    <name evidence="3" type="ORF">RSO01_56940</name>
</gene>
<sequence length="187" mass="19974">MIKKLLQAAVVVAGGLALGGCPLGQQAKTTAPASKPPAADYQVASTVAPPPAASVRSICYNDADLATYRVRMLQMELNVATLQCQSAGGSRAYEGMYGQLLSKYQSELAANGRAMQQLAGRKRFNLDVVVTEFANRTAQRAPTDKEFCGRAKRAFDWALSSQVTSLAQAPPPYDLGPEMNVHPCPKQ</sequence>
<feature type="chain" id="PRO_5022031420" description="Lipoprotein" evidence="2">
    <location>
        <begin position="28"/>
        <end position="187"/>
    </location>
</feature>
<feature type="signal peptide" evidence="2">
    <location>
        <begin position="1"/>
        <end position="27"/>
    </location>
</feature>
<proteinExistence type="predicted"/>
<evidence type="ECO:0000313" key="3">
    <source>
        <dbReference type="EMBL" id="GEP58528.1"/>
    </source>
</evidence>
<reference evidence="3 4" key="1">
    <citation type="submission" date="2019-07" db="EMBL/GenBank/DDBJ databases">
        <title>Whole genome shotgun sequence of Reyranella soli NBRC 108950.</title>
        <authorList>
            <person name="Hosoyama A."/>
            <person name="Uohara A."/>
            <person name="Ohji S."/>
            <person name="Ichikawa N."/>
        </authorList>
    </citation>
    <scope>NUCLEOTIDE SEQUENCE [LARGE SCALE GENOMIC DNA]</scope>
    <source>
        <strain evidence="3 4">NBRC 108950</strain>
    </source>
</reference>
<accession>A0A512NHU5</accession>
<comment type="caution">
    <text evidence="3">The sequence shown here is derived from an EMBL/GenBank/DDBJ whole genome shotgun (WGS) entry which is preliminary data.</text>
</comment>
<name>A0A512NHU5_9HYPH</name>
<evidence type="ECO:0008006" key="5">
    <source>
        <dbReference type="Google" id="ProtNLM"/>
    </source>
</evidence>
<dbReference type="PROSITE" id="PS51257">
    <property type="entry name" value="PROKAR_LIPOPROTEIN"/>
    <property type="match status" value="1"/>
</dbReference>
<organism evidence="3 4">
    <name type="scientific">Reyranella soli</name>
    <dbReference type="NCBI Taxonomy" id="1230389"/>
    <lineage>
        <taxon>Bacteria</taxon>
        <taxon>Pseudomonadati</taxon>
        <taxon>Pseudomonadota</taxon>
        <taxon>Alphaproteobacteria</taxon>
        <taxon>Hyphomicrobiales</taxon>
        <taxon>Reyranellaceae</taxon>
        <taxon>Reyranella</taxon>
    </lineage>
</organism>
<evidence type="ECO:0000313" key="4">
    <source>
        <dbReference type="Proteomes" id="UP000321058"/>
    </source>
</evidence>
<keyword evidence="2" id="KW-0732">Signal</keyword>
<dbReference type="OrthoDB" id="7375850at2"/>
<dbReference type="Proteomes" id="UP000321058">
    <property type="component" value="Unassembled WGS sequence"/>
</dbReference>
<dbReference type="AlphaFoldDB" id="A0A512NHU5"/>
<keyword evidence="4" id="KW-1185">Reference proteome</keyword>
<protein>
    <recommendedName>
        <fullName evidence="5">Lipoprotein</fullName>
    </recommendedName>
</protein>
<evidence type="ECO:0000256" key="2">
    <source>
        <dbReference type="SAM" id="SignalP"/>
    </source>
</evidence>
<dbReference type="EMBL" id="BKAJ01000102">
    <property type="protein sequence ID" value="GEP58528.1"/>
    <property type="molecule type" value="Genomic_DNA"/>
</dbReference>
<dbReference type="RefSeq" id="WP_147153846.1">
    <property type="nucleotide sequence ID" value="NZ_BKAJ01000102.1"/>
</dbReference>